<name>Q8NKN3_9CREN</name>
<evidence type="ECO:0000313" key="1">
    <source>
        <dbReference type="EMBL" id="CAD42687.1"/>
    </source>
</evidence>
<sequence length="193" mass="22382">MQLENNNIGEEKNSKNTLSEEAGLQSVFENFIKQLTELNSLTTLGPFTSLMNDPNLNLNTLKEHGNLLLRYQSFLNLYFSRMINAYLLAVNKVSSAIDEKNPDDIRKIIINTFEDVFSSMLQSTDFSINYNNLLNSSIDVIKSYQKIYDSNAVLFRSQQQLSKEEKDLLFYNLYEIKKISLEIKKKLNEKKNE</sequence>
<protein>
    <recommendedName>
        <fullName evidence="2">Poly(3-hydroxyalkanoate) polymerase subunit PhaE</fullName>
    </recommendedName>
</protein>
<evidence type="ECO:0008006" key="2">
    <source>
        <dbReference type="Google" id="ProtNLM"/>
    </source>
</evidence>
<dbReference type="AlphaFoldDB" id="Q8NKN3"/>
<reference evidence="1" key="1">
    <citation type="journal article" date="2002" name="Environ. Microbiol.">
        <title>First insight into the genome of an uncultivated crenarchaeote from soil.</title>
        <authorList>
            <person name="Quaiser A."/>
            <person name="Ochsenreiter T."/>
            <person name="Klenk H.P."/>
            <person name="Kletzin A."/>
            <person name="Treusch A.H."/>
            <person name="Meurer G."/>
            <person name="Eck J."/>
            <person name="Sensen C.W."/>
            <person name="Schleper C."/>
        </authorList>
    </citation>
    <scope>NUCLEOTIDE SEQUENCE</scope>
</reference>
<dbReference type="EMBL" id="AJ496176">
    <property type="protein sequence ID" value="CAD42687.1"/>
    <property type="molecule type" value="Genomic_DNA"/>
</dbReference>
<accession>Q8NKN3</accession>
<organism evidence="1">
    <name type="scientific">uncultured crenarchaeote</name>
    <dbReference type="NCBI Taxonomy" id="29281"/>
    <lineage>
        <taxon>Archaea</taxon>
        <taxon>Thermoproteota</taxon>
        <taxon>environmental samples</taxon>
    </lineage>
</organism>
<proteinExistence type="predicted"/>